<proteinExistence type="predicted"/>
<accession>A0A1C7MFA6</accession>
<gene>
    <name evidence="1" type="ORF">A0H81_04663</name>
</gene>
<organism evidence="1 2">
    <name type="scientific">Grifola frondosa</name>
    <name type="common">Maitake</name>
    <name type="synonym">Polyporus frondosus</name>
    <dbReference type="NCBI Taxonomy" id="5627"/>
    <lineage>
        <taxon>Eukaryota</taxon>
        <taxon>Fungi</taxon>
        <taxon>Dikarya</taxon>
        <taxon>Basidiomycota</taxon>
        <taxon>Agaricomycotina</taxon>
        <taxon>Agaricomycetes</taxon>
        <taxon>Polyporales</taxon>
        <taxon>Grifolaceae</taxon>
        <taxon>Grifola</taxon>
    </lineage>
</organism>
<protein>
    <submittedName>
        <fullName evidence="1">Uncharacterized protein</fullName>
    </submittedName>
</protein>
<dbReference type="AlphaFoldDB" id="A0A1C7MFA6"/>
<name>A0A1C7MFA6_GRIFR</name>
<dbReference type="EMBL" id="LUGG01000004">
    <property type="protein sequence ID" value="OBZ75563.1"/>
    <property type="molecule type" value="Genomic_DNA"/>
</dbReference>
<evidence type="ECO:0000313" key="2">
    <source>
        <dbReference type="Proteomes" id="UP000092993"/>
    </source>
</evidence>
<reference evidence="1 2" key="1">
    <citation type="submission" date="2016-03" db="EMBL/GenBank/DDBJ databases">
        <title>Whole genome sequencing of Grifola frondosa 9006-11.</title>
        <authorList>
            <person name="Min B."/>
            <person name="Park H."/>
            <person name="Kim J.-G."/>
            <person name="Cho H."/>
            <person name="Oh Y.-L."/>
            <person name="Kong W.-S."/>
            <person name="Choi I.-G."/>
        </authorList>
    </citation>
    <scope>NUCLEOTIDE SEQUENCE [LARGE SCALE GENOMIC DNA]</scope>
    <source>
        <strain evidence="1 2">9006-11</strain>
    </source>
</reference>
<comment type="caution">
    <text evidence="1">The sequence shown here is derived from an EMBL/GenBank/DDBJ whole genome shotgun (WGS) entry which is preliminary data.</text>
</comment>
<evidence type="ECO:0000313" key="1">
    <source>
        <dbReference type="EMBL" id="OBZ75563.1"/>
    </source>
</evidence>
<keyword evidence="2" id="KW-1185">Reference proteome</keyword>
<dbReference type="Proteomes" id="UP000092993">
    <property type="component" value="Unassembled WGS sequence"/>
</dbReference>
<sequence length="75" mass="8618">MHLDSRIGDTLLEPYLQSPIEPHRASSGMSKVIHNTLEPSNSTQPCYSLHRRYLHVLRVATYSRDPSARMFVNTH</sequence>